<dbReference type="NCBIfam" id="NF047352">
    <property type="entry name" value="P_loop_sacsin"/>
    <property type="match status" value="1"/>
</dbReference>
<proteinExistence type="predicted"/>
<accession>A0ABQ0D8Q7</accession>
<evidence type="ECO:0000313" key="2">
    <source>
        <dbReference type="Proteomes" id="UP001628156"/>
    </source>
</evidence>
<protein>
    <submittedName>
        <fullName evidence="1">Uncharacterized protein</fullName>
    </submittedName>
</protein>
<name>A0ABQ0D8Q7_9EUKA</name>
<reference evidence="1 2" key="1">
    <citation type="journal article" date="2019" name="PLoS Negl. Trop. Dis.">
        <title>Whole genome sequencing of Entamoeba nuttalli reveals mammalian host-related molecular signatures and a novel octapeptide-repeat surface protein.</title>
        <authorList>
            <person name="Tanaka M."/>
            <person name="Makiuchi T."/>
            <person name="Komiyama T."/>
            <person name="Shiina T."/>
            <person name="Osaki K."/>
            <person name="Tachibana H."/>
        </authorList>
    </citation>
    <scope>NUCLEOTIDE SEQUENCE [LARGE SCALE GENOMIC DNA]</scope>
    <source>
        <strain evidence="1 2">P19-061405</strain>
    </source>
</reference>
<dbReference type="EMBL" id="BAAFRS010000018">
    <property type="protein sequence ID" value="GAB1219238.1"/>
    <property type="molecule type" value="Genomic_DNA"/>
</dbReference>
<dbReference type="InterPro" id="IPR036890">
    <property type="entry name" value="HATPase_C_sf"/>
</dbReference>
<dbReference type="Proteomes" id="UP001628156">
    <property type="component" value="Unassembled WGS sequence"/>
</dbReference>
<comment type="caution">
    <text evidence="1">The sequence shown here is derived from an EMBL/GenBank/DDBJ whole genome shotgun (WGS) entry which is preliminary data.</text>
</comment>
<organism evidence="1 2">
    <name type="scientific">Entamoeba nuttalli</name>
    <dbReference type="NCBI Taxonomy" id="412467"/>
    <lineage>
        <taxon>Eukaryota</taxon>
        <taxon>Amoebozoa</taxon>
        <taxon>Evosea</taxon>
        <taxon>Archamoebae</taxon>
        <taxon>Mastigamoebida</taxon>
        <taxon>Entamoebidae</taxon>
        <taxon>Entamoeba</taxon>
    </lineage>
</organism>
<sequence>MTEEAFVPPSIGFAYKELLSNMFISNVRNRLRQLNQPTDNDCKRWFWELLQNAKDSIVHDPTKKSVSINVKITDNTFTFSHNGSPFTAKAMLGLLYKYSEGKQNDTQSTGRFGTGFLTTHTISKIVSITGDVYGDEEKSIVNGFTVTLYRDGYEDYELLEGIKKMEKSLKYLKEPFGLTTYVYQIQNQTGNEALQKGVSNIWENVAQTLVFCKEVSDITIDYKGNITKITRDPVVKEGIMEIHTLVFNEDGGIRKRYFLLGSYEEYNEGLTKRFGVERTLRIQYAIEFDNEKNILKNKFTSLYCVFPLVGSEAIQIPFILNSPDFQPDAERETIYLNGNETNAATGKISDTGINRMVLLKCVDLYKDLLNHLIQYGYTNLYIVGAGLNSKPSGKFFDENWYSLYFINSMKEVMGSLPFVETPFGLKTLYKNGEPTMFFPYINGTKEQKHSFYSIVAMLYPTKVCNEECLQPWLDNIWEGCGVLTIQKLLKNISQYESLSEMEKHFKSTNFKTALSNLIDLTFETDKELLNRYPIIPNKNESFKRLDYSGFVSVVHVDDILNTILDNITRKWNERCIHGCVKNERLTTSLDTGRICEIINSEVLKLRESKSKDIAGDEEFLKRVALLITCCVDNQTKFNEEFIHKRNFLYQNVFDWFDEIIPDKKLIKNSFSKRLWDNLDQILIEILLRKIEKTEEIRKIPVTIKQFNDLLSYLYKNSTAIIWNRYAVIADQNGTFQKPEGMYIDDGIPCCLKDSHIINLGLDFKRILCDKKIKLPLPVLSLDDGCKKLAALSSTNVYSEDLFYLFSLIPQEQVIHDRQKLYYDLSKCYLNNTNPEVSLDVSTDILWKKYSLCLVNQIVEKHNSFNDLSNYKSCLRLSNEAAFRMIEMYWTCYNLHRQNLRYSLKLPNQYGTFKDSRELSFDQDNAQNVIEVQSNLCSLSMNRCYERYSMYTSYSDYKDKLLFNGIRNINNELNIVTLQKICSTIDDMIEAFYTKNRKELFANTRFKDVMTDLFATGYIPSLQYFPKLSQETLLNDIEYSVMFSSEFKKSFFKLSNLLKKKGMASDKLINLVERYNVEKDELQ</sequence>
<dbReference type="SUPFAM" id="SSF55874">
    <property type="entry name" value="ATPase domain of HSP90 chaperone/DNA topoisomerase II/histidine kinase"/>
    <property type="match status" value="1"/>
</dbReference>
<keyword evidence="2" id="KW-1185">Reference proteome</keyword>
<gene>
    <name evidence="1" type="ORF">ENUP19_0018G0075</name>
</gene>
<evidence type="ECO:0000313" key="1">
    <source>
        <dbReference type="EMBL" id="GAB1219238.1"/>
    </source>
</evidence>